<dbReference type="Gene3D" id="3.30.70.100">
    <property type="match status" value="1"/>
</dbReference>
<sequence>MSIHIIARFTAKPDTIDALRTLLLGMLAPTRKEEGCIRYELLNNTADATDFTFVEEWASQAAIDAHMQTPHLKAVLMDSAPLVACPVDVRFLTAAA</sequence>
<reference evidence="3" key="1">
    <citation type="journal article" date="2019" name="Int. J. Syst. Evol. Microbiol.">
        <title>The Global Catalogue of Microorganisms (GCM) 10K type strain sequencing project: providing services to taxonomists for standard genome sequencing and annotation.</title>
        <authorList>
            <consortium name="The Broad Institute Genomics Platform"/>
            <consortium name="The Broad Institute Genome Sequencing Center for Infectious Disease"/>
            <person name="Wu L."/>
            <person name="Ma J."/>
        </authorList>
    </citation>
    <scope>NUCLEOTIDE SEQUENCE [LARGE SCALE GENOMIC DNA]</scope>
    <source>
        <strain evidence="3">NBRC 102407</strain>
    </source>
</reference>
<dbReference type="Pfam" id="PF03992">
    <property type="entry name" value="ABM"/>
    <property type="match status" value="1"/>
</dbReference>
<proteinExistence type="predicted"/>
<dbReference type="Proteomes" id="UP001157167">
    <property type="component" value="Unassembled WGS sequence"/>
</dbReference>
<protein>
    <recommendedName>
        <fullName evidence="1">ABM domain-containing protein</fullName>
    </recommendedName>
</protein>
<gene>
    <name evidence="2" type="ORF">GCM10007933_26020</name>
</gene>
<dbReference type="EMBL" id="BSPX01000039">
    <property type="protein sequence ID" value="GLT23139.1"/>
    <property type="molecule type" value="Genomic_DNA"/>
</dbReference>
<dbReference type="PANTHER" id="PTHR33336">
    <property type="entry name" value="QUINOL MONOOXYGENASE YGIN-RELATED"/>
    <property type="match status" value="1"/>
</dbReference>
<comment type="caution">
    <text evidence="2">The sequence shown here is derived from an EMBL/GenBank/DDBJ whole genome shotgun (WGS) entry which is preliminary data.</text>
</comment>
<dbReference type="InterPro" id="IPR011008">
    <property type="entry name" value="Dimeric_a/b-barrel"/>
</dbReference>
<evidence type="ECO:0000313" key="3">
    <source>
        <dbReference type="Proteomes" id="UP001157167"/>
    </source>
</evidence>
<dbReference type="InterPro" id="IPR007138">
    <property type="entry name" value="ABM_dom"/>
</dbReference>
<dbReference type="InterPro" id="IPR050744">
    <property type="entry name" value="AI-2_Isomerase_LsrG"/>
</dbReference>
<dbReference type="SUPFAM" id="SSF54909">
    <property type="entry name" value="Dimeric alpha+beta barrel"/>
    <property type="match status" value="1"/>
</dbReference>
<evidence type="ECO:0000259" key="1">
    <source>
        <dbReference type="PROSITE" id="PS51725"/>
    </source>
</evidence>
<name>A0ABQ6FCY2_9RHOO</name>
<evidence type="ECO:0000313" key="2">
    <source>
        <dbReference type="EMBL" id="GLT23139.1"/>
    </source>
</evidence>
<dbReference type="PANTHER" id="PTHR33336:SF15">
    <property type="entry name" value="ABM DOMAIN-CONTAINING PROTEIN"/>
    <property type="match status" value="1"/>
</dbReference>
<dbReference type="RefSeq" id="WP_284188359.1">
    <property type="nucleotide sequence ID" value="NZ_BSPX01000039.1"/>
</dbReference>
<dbReference type="PROSITE" id="PS51725">
    <property type="entry name" value="ABM"/>
    <property type="match status" value="1"/>
</dbReference>
<accession>A0ABQ6FCY2</accession>
<keyword evidence="3" id="KW-1185">Reference proteome</keyword>
<feature type="domain" description="ABM" evidence="1">
    <location>
        <begin position="3"/>
        <end position="91"/>
    </location>
</feature>
<organism evidence="2 3">
    <name type="scientific">Zoogloea oryzae</name>
    <dbReference type="NCBI Taxonomy" id="310767"/>
    <lineage>
        <taxon>Bacteria</taxon>
        <taxon>Pseudomonadati</taxon>
        <taxon>Pseudomonadota</taxon>
        <taxon>Betaproteobacteria</taxon>
        <taxon>Rhodocyclales</taxon>
        <taxon>Zoogloeaceae</taxon>
        <taxon>Zoogloea</taxon>
    </lineage>
</organism>